<reference evidence="3 5" key="2">
    <citation type="submission" date="2016-10" db="EMBL/GenBank/DDBJ databases">
        <authorList>
            <person name="Varghese N."/>
            <person name="Submissions S."/>
        </authorList>
    </citation>
    <scope>NUCLEOTIDE SEQUENCE [LARGE SCALE GENOMIC DNA]</scope>
    <source>
        <strain evidence="3 5">DSM 22150</strain>
    </source>
</reference>
<gene>
    <name evidence="3" type="ORF">SAMN05216375_1214</name>
    <name evidence="2" type="ORF">TR210_1904</name>
</gene>
<protein>
    <submittedName>
        <fullName evidence="3">Effector-binding domain-containing protein</fullName>
    </submittedName>
</protein>
<proteinExistence type="predicted"/>
<dbReference type="SUPFAM" id="SSF55136">
    <property type="entry name" value="Probable bacterial effector-binding domain"/>
    <property type="match status" value="1"/>
</dbReference>
<dbReference type="Proteomes" id="UP000199280">
    <property type="component" value="Unassembled WGS sequence"/>
</dbReference>
<name>A0A143Z1H7_9LACT</name>
<dbReference type="Gene3D" id="3.20.80.10">
    <property type="entry name" value="Regulatory factor, effector binding domain"/>
    <property type="match status" value="1"/>
</dbReference>
<organism evidence="2 4">
    <name type="scientific">Trichococcus ilyis</name>
    <dbReference type="NCBI Taxonomy" id="640938"/>
    <lineage>
        <taxon>Bacteria</taxon>
        <taxon>Bacillati</taxon>
        <taxon>Bacillota</taxon>
        <taxon>Bacilli</taxon>
        <taxon>Lactobacillales</taxon>
        <taxon>Carnobacteriaceae</taxon>
        <taxon>Trichococcus</taxon>
    </lineage>
</organism>
<evidence type="ECO:0000259" key="1">
    <source>
        <dbReference type="SMART" id="SM00871"/>
    </source>
</evidence>
<evidence type="ECO:0000313" key="4">
    <source>
        <dbReference type="Proteomes" id="UP000076878"/>
    </source>
</evidence>
<dbReference type="STRING" id="640938.TR210_1904"/>
<dbReference type="InterPro" id="IPR010499">
    <property type="entry name" value="AraC_E-bd"/>
</dbReference>
<dbReference type="SMART" id="SM00871">
    <property type="entry name" value="AraC_E_bind"/>
    <property type="match status" value="1"/>
</dbReference>
<dbReference type="EMBL" id="FNYT01000021">
    <property type="protein sequence ID" value="SEJ65860.1"/>
    <property type="molecule type" value="Genomic_DNA"/>
</dbReference>
<dbReference type="OrthoDB" id="9773308at2"/>
<reference evidence="2 4" key="1">
    <citation type="submission" date="2016-02" db="EMBL/GenBank/DDBJ databases">
        <authorList>
            <person name="Wen L."/>
            <person name="He K."/>
            <person name="Yang H."/>
        </authorList>
    </citation>
    <scope>NUCLEOTIDE SEQUENCE [LARGE SCALE GENOMIC DNA]</scope>
    <source>
        <strain evidence="2">Trichococcus_R210</strain>
    </source>
</reference>
<dbReference type="RefSeq" id="WP_068623285.1">
    <property type="nucleotide sequence ID" value="NZ_FJNB01000014.1"/>
</dbReference>
<evidence type="ECO:0000313" key="3">
    <source>
        <dbReference type="EMBL" id="SEJ65860.1"/>
    </source>
</evidence>
<dbReference type="EMBL" id="FJNB01000014">
    <property type="protein sequence ID" value="CZR02464.1"/>
    <property type="molecule type" value="Genomic_DNA"/>
</dbReference>
<dbReference type="AlphaFoldDB" id="A0A143Z1H7"/>
<sequence length="158" mass="18267">MGRISDITLTNQPEQRIISIKTETTLKNMQAKIEDCREKILTYLSMLEELPAGPCFTIYYSFTKQNVEIEVGYPVAKMLPPQDDIRMSSIPAGKRVSCLHLGPYNEIPKLYQEMDQWLELHDFETNGISYETYYNGEGFTPQEYLTKIELPIQEADET</sequence>
<dbReference type="Pfam" id="PF06445">
    <property type="entry name" value="GyrI-like"/>
    <property type="match status" value="1"/>
</dbReference>
<dbReference type="InterPro" id="IPR011256">
    <property type="entry name" value="Reg_factor_effector_dom_sf"/>
</dbReference>
<dbReference type="InterPro" id="IPR029442">
    <property type="entry name" value="GyrI-like"/>
</dbReference>
<feature type="domain" description="AraC effector-binding" evidence="1">
    <location>
        <begin position="5"/>
        <end position="153"/>
    </location>
</feature>
<keyword evidence="5" id="KW-1185">Reference proteome</keyword>
<evidence type="ECO:0000313" key="2">
    <source>
        <dbReference type="EMBL" id="CZR02464.1"/>
    </source>
</evidence>
<dbReference type="Proteomes" id="UP000076878">
    <property type="component" value="Unassembled WGS sequence"/>
</dbReference>
<evidence type="ECO:0000313" key="5">
    <source>
        <dbReference type="Proteomes" id="UP000199280"/>
    </source>
</evidence>
<accession>A0A143Z1H7</accession>